<dbReference type="PANTHER" id="PTHR31284">
    <property type="entry name" value="ACID PHOSPHATASE-LIKE PROTEIN"/>
    <property type="match status" value="1"/>
</dbReference>
<dbReference type="Proteomes" id="UP001164693">
    <property type="component" value="Chromosome"/>
</dbReference>
<accession>A0ABY7JYI4</accession>
<dbReference type="RefSeq" id="WP_269443901.1">
    <property type="nucleotide sequence ID" value="NZ_CP097463.1"/>
</dbReference>
<evidence type="ECO:0000313" key="3">
    <source>
        <dbReference type="EMBL" id="WAX57363.1"/>
    </source>
</evidence>
<organism evidence="3 4">
    <name type="scientific">Jatrophihabitans cynanchi</name>
    <dbReference type="NCBI Taxonomy" id="2944128"/>
    <lineage>
        <taxon>Bacteria</taxon>
        <taxon>Bacillati</taxon>
        <taxon>Actinomycetota</taxon>
        <taxon>Actinomycetes</taxon>
        <taxon>Jatrophihabitantales</taxon>
        <taxon>Jatrophihabitantaceae</taxon>
        <taxon>Jatrophihabitans</taxon>
    </lineage>
</organism>
<proteinExistence type="predicted"/>
<dbReference type="InterPro" id="IPR036412">
    <property type="entry name" value="HAD-like_sf"/>
</dbReference>
<keyword evidence="4" id="KW-1185">Reference proteome</keyword>
<name>A0ABY7JYI4_9ACTN</name>
<dbReference type="InterPro" id="IPR023214">
    <property type="entry name" value="HAD_sf"/>
</dbReference>
<feature type="region of interest" description="Disordered" evidence="2">
    <location>
        <begin position="40"/>
        <end position="59"/>
    </location>
</feature>
<evidence type="ECO:0000313" key="4">
    <source>
        <dbReference type="Proteomes" id="UP001164693"/>
    </source>
</evidence>
<gene>
    <name evidence="3" type="ORF">M6B22_01015</name>
</gene>
<dbReference type="Pfam" id="PF03767">
    <property type="entry name" value="Acid_phosphat_B"/>
    <property type="match status" value="1"/>
</dbReference>
<dbReference type="Gene3D" id="3.40.50.1000">
    <property type="entry name" value="HAD superfamily/HAD-like"/>
    <property type="match status" value="1"/>
</dbReference>
<reference evidence="3" key="1">
    <citation type="submission" date="2022-05" db="EMBL/GenBank/DDBJ databases">
        <title>Jatrophihabitans sp. SB3-54 whole genome sequence.</title>
        <authorList>
            <person name="Suh M.K."/>
            <person name="Eom M.K."/>
            <person name="Kim J.S."/>
            <person name="Kim H.S."/>
            <person name="Do H.E."/>
            <person name="Shin Y.K."/>
            <person name="Lee J.-S."/>
        </authorList>
    </citation>
    <scope>NUCLEOTIDE SEQUENCE</scope>
    <source>
        <strain evidence="3">SB3-54</strain>
    </source>
</reference>
<keyword evidence="1" id="KW-0732">Signal</keyword>
<evidence type="ECO:0008006" key="5">
    <source>
        <dbReference type="Google" id="ProtNLM"/>
    </source>
</evidence>
<dbReference type="SUPFAM" id="SSF56784">
    <property type="entry name" value="HAD-like"/>
    <property type="match status" value="1"/>
</dbReference>
<evidence type="ECO:0000256" key="1">
    <source>
        <dbReference type="ARBA" id="ARBA00022729"/>
    </source>
</evidence>
<dbReference type="InterPro" id="IPR005519">
    <property type="entry name" value="Acid_phosphat_B-like"/>
</dbReference>
<evidence type="ECO:0000256" key="2">
    <source>
        <dbReference type="SAM" id="MobiDB-lite"/>
    </source>
</evidence>
<dbReference type="PANTHER" id="PTHR31284:SF10">
    <property type="entry name" value="ACID PHOSPHATASE-LIKE PROTEIN"/>
    <property type="match status" value="1"/>
</dbReference>
<protein>
    <recommendedName>
        <fullName evidence="5">Acid phosphatase of HAD superfamily subfamily IIIB</fullName>
    </recommendedName>
</protein>
<sequence length="288" mass="31288">MKTTLSRLLGAHPMRTLGIAGAAVVTTLALVAPSTALAHNRDHGRGAVPPPPANPTSANQIQNIDQVRTAIKAYYGDTITDQVDPYPGDNVDKKLHTFSPTGAYAKEMAGIERDATRYLSSASHHRSRAQKAILLDVDDTTLNTYNYEIYSNFVYDPTSNAAFVNGEAFPATPGMPQLVNWAAGHGYTVFYLTGRPGTQRAGTIGNLEKVGYDAVPDSNLYLKDYAADTWLSSCAPSCTTIQYKSLTRAHIESMGYDIIANFGDQYSDLSGGYADRTFKLPNPMYYLP</sequence>
<dbReference type="EMBL" id="CP097463">
    <property type="protein sequence ID" value="WAX57363.1"/>
    <property type="molecule type" value="Genomic_DNA"/>
</dbReference>